<dbReference type="PROSITE" id="PS50297">
    <property type="entry name" value="ANK_REP_REGION"/>
    <property type="match status" value="2"/>
</dbReference>
<feature type="compositionally biased region" description="Polar residues" evidence="2">
    <location>
        <begin position="207"/>
        <end position="216"/>
    </location>
</feature>
<dbReference type="PANTHER" id="PTHR46677">
    <property type="entry name" value="SMC5-SMC6 COMPLEX LOCALIZATION FACTOR PROTEIN 1"/>
    <property type="match status" value="1"/>
</dbReference>
<reference evidence="3 4" key="1">
    <citation type="submission" date="2024-04" db="EMBL/GenBank/DDBJ databases">
        <authorList>
            <consortium name="Genoscope - CEA"/>
            <person name="William W."/>
        </authorList>
    </citation>
    <scope>NUCLEOTIDE SEQUENCE [LARGE SCALE GENOMIC DNA]</scope>
</reference>
<dbReference type="InterPro" id="IPR036770">
    <property type="entry name" value="Ankyrin_rpt-contain_sf"/>
</dbReference>
<evidence type="ECO:0000256" key="1">
    <source>
        <dbReference type="PROSITE-ProRule" id="PRU00023"/>
    </source>
</evidence>
<feature type="region of interest" description="Disordered" evidence="2">
    <location>
        <begin position="460"/>
        <end position="516"/>
    </location>
</feature>
<feature type="region of interest" description="Disordered" evidence="2">
    <location>
        <begin position="253"/>
        <end position="276"/>
    </location>
</feature>
<feature type="compositionally biased region" description="Polar residues" evidence="2">
    <location>
        <begin position="408"/>
        <end position="422"/>
    </location>
</feature>
<keyword evidence="4" id="KW-1185">Reference proteome</keyword>
<feature type="repeat" description="ANK" evidence="1">
    <location>
        <begin position="1246"/>
        <end position="1270"/>
    </location>
</feature>
<dbReference type="Pfam" id="PF12796">
    <property type="entry name" value="Ank_2"/>
    <property type="match status" value="2"/>
</dbReference>
<feature type="region of interest" description="Disordered" evidence="2">
    <location>
        <begin position="207"/>
        <end position="236"/>
    </location>
</feature>
<dbReference type="GO" id="GO:0006974">
    <property type="term" value="P:DNA damage response"/>
    <property type="evidence" value="ECO:0007669"/>
    <property type="project" value="TreeGrafter"/>
</dbReference>
<feature type="region of interest" description="Disordered" evidence="2">
    <location>
        <begin position="402"/>
        <end position="428"/>
    </location>
</feature>
<feature type="compositionally biased region" description="Basic and acidic residues" evidence="2">
    <location>
        <begin position="143"/>
        <end position="176"/>
    </location>
</feature>
<dbReference type="EMBL" id="CAXITT010000109">
    <property type="protein sequence ID" value="CAL1532204.1"/>
    <property type="molecule type" value="Genomic_DNA"/>
</dbReference>
<proteinExistence type="predicted"/>
<dbReference type="SMART" id="SM00248">
    <property type="entry name" value="ANK"/>
    <property type="match status" value="3"/>
</dbReference>
<accession>A0AAV2HEG8</accession>
<evidence type="ECO:0000313" key="4">
    <source>
        <dbReference type="Proteomes" id="UP001497497"/>
    </source>
</evidence>
<dbReference type="Proteomes" id="UP001497497">
    <property type="component" value="Unassembled WGS sequence"/>
</dbReference>
<feature type="repeat" description="ANK" evidence="1">
    <location>
        <begin position="1195"/>
        <end position="1227"/>
    </location>
</feature>
<feature type="compositionally biased region" description="Basic and acidic residues" evidence="2">
    <location>
        <begin position="60"/>
        <end position="78"/>
    </location>
</feature>
<dbReference type="InterPro" id="IPR002110">
    <property type="entry name" value="Ankyrin_rpt"/>
</dbReference>
<dbReference type="InterPro" id="IPR042479">
    <property type="entry name" value="Slf1"/>
</dbReference>
<keyword evidence="1" id="KW-0040">ANK repeat</keyword>
<feature type="compositionally biased region" description="Basic residues" evidence="2">
    <location>
        <begin position="483"/>
        <end position="492"/>
    </location>
</feature>
<feature type="repeat" description="ANK" evidence="1">
    <location>
        <begin position="1161"/>
        <end position="1194"/>
    </location>
</feature>
<evidence type="ECO:0000313" key="3">
    <source>
        <dbReference type="EMBL" id="CAL1532204.1"/>
    </source>
</evidence>
<feature type="compositionally biased region" description="Polar residues" evidence="2">
    <location>
        <begin position="21"/>
        <end position="50"/>
    </location>
</feature>
<dbReference type="GO" id="GO:0005634">
    <property type="term" value="C:nucleus"/>
    <property type="evidence" value="ECO:0007669"/>
    <property type="project" value="TreeGrafter"/>
</dbReference>
<dbReference type="PANTHER" id="PTHR46677:SF1">
    <property type="entry name" value="SMC5-SMC6 COMPLEX LOCALIZATION FACTOR PROTEIN 1"/>
    <property type="match status" value="1"/>
</dbReference>
<organism evidence="3 4">
    <name type="scientific">Lymnaea stagnalis</name>
    <name type="common">Great pond snail</name>
    <name type="synonym">Helix stagnalis</name>
    <dbReference type="NCBI Taxonomy" id="6523"/>
    <lineage>
        <taxon>Eukaryota</taxon>
        <taxon>Metazoa</taxon>
        <taxon>Spiralia</taxon>
        <taxon>Lophotrochozoa</taxon>
        <taxon>Mollusca</taxon>
        <taxon>Gastropoda</taxon>
        <taxon>Heterobranchia</taxon>
        <taxon>Euthyneura</taxon>
        <taxon>Panpulmonata</taxon>
        <taxon>Hygrophila</taxon>
        <taxon>Lymnaeoidea</taxon>
        <taxon>Lymnaeidae</taxon>
        <taxon>Lymnaea</taxon>
    </lineage>
</organism>
<sequence length="1430" mass="159768">MSKKNNSCDSVYRMKWDNGDNSKLANTPGDSLHLSSKYFNSYLHSGTNPQKRGKKAKRSIANDHDSVVDESEDKKEANFSELGLPESTKLNKSLNVNIYLYGSSQQSGSTLHSNSGIGHAKLKQRKKDREQVQGKTKLPGSRELSRFHEKISDSSSRDELARDDLDNQSSERRVTAKKFDTKSVAREFINNSNLDSHTLTTSTLQTKDSVHSISRPTDSKHVKNIQDSHSNRSDLKSWSPRVRLTLTPNIYIHGLSQGHPRPSDNSDSEEMSKTLGTNLKPLKKNRDVDKIRSLDTAVQDNPKRLGSPVNEEKLFKSTSDLTGKLLKKSKPVLDPLNGNIIRTSDSPAVLSESLAYQRNVYDTKTTKPSTESPIFESHDKFLQSNEAKQLYKAGTSSISSAIESSVSPNNEVTSHSNTMSNSDEADTKPLISVEVQKDIVKKSKPLLTLPPNPYIHGFTSVEKSLTKSKPKLKTSTPRDSNTKHSKASTRTRRKDENKSQKFAKRKQRNVDRRNSKVLSQLNTGLSQPMESSPKKTQLSLQDFGFSSSYQRGLKREISVEDSPKPVHYTPKAPTRRNLMRINLNTLTTSPVTTHELSTTHANHLLSTELLNSPTTSMEPIVHQLHAPSIEASDSNDLVIDLEEDNDPSAAASAVKSEPSDSHVLTSFDQLEKGQTKIKSSSHSKNIFSLMNEMYLTSELCTNDNEKTHPLSNPPAMSQGAVSQGGASSPEHAEDKYIDWNSKIKSASLSSELKEIFNTYCVRKSERVQERKKKNSPENGVIIADDNSASEELLTFHKSSGWTFSYPIGVDPGLYKACPEINYLYGEWMQSARGFDFYDMSCNHASPRADRRPTTLLIKELILLLQCSEAVVRDKANYYLREWLALHPPVTPETIKLYTEAFSLSPSNTFLMDTIKSCMEKPEPFISVWLVEFCVLMFEINFDHCLRQGDKKILQSSMIIKWLWISPHSVFHSSSTSQLLRLLEDVITSPEPNFPLCVALCSLISMAAECVRLASVRWNPEDLNFVSDPALALSHDLAKKLQHCLSVRGFDTAALVISSVKLCWLRTLVVAVILSSYNNYLISERIHVNKISLSSIVSQYFFLVPPLQECSFTERSLMNASSSNHSDKSSASSLSDSICPPQKNGLINSKQKTLKVNKRNGLGESAVHVACKRNNVEKLQQLLTVPGVDVNLKDNIGWTPLHEACHHGSYDCVMLLLKYVPNTTISSALEQEDYTACKVDLNAIGPDGVTPLIDAVEKNHVEICRQLLKYGGQQLLNAKNTEGWTALDLAYTSEMREVLNDVTLSDSVLELDQGSSEETFSQSVCIDIQSIHETAPLSSLYEEVIGAKYVFEKDCADFLSLLTSLVSSYYMSMPSHPSNHSLHERDASVLRNMKGHVKLLKRHIKKLTKPEDYKSLLFQVELLELVCLSKL</sequence>
<feature type="region of interest" description="Disordered" evidence="2">
    <location>
        <begin position="1122"/>
        <end position="1145"/>
    </location>
</feature>
<gene>
    <name evidence="3" type="ORF">GSLYS_00006283001</name>
</gene>
<feature type="compositionally biased region" description="Low complexity" evidence="2">
    <location>
        <begin position="717"/>
        <end position="728"/>
    </location>
</feature>
<feature type="compositionally biased region" description="Polar residues" evidence="2">
    <location>
        <begin position="105"/>
        <end position="116"/>
    </location>
</feature>
<evidence type="ECO:0000256" key="2">
    <source>
        <dbReference type="SAM" id="MobiDB-lite"/>
    </source>
</evidence>
<dbReference type="Gene3D" id="1.25.40.20">
    <property type="entry name" value="Ankyrin repeat-containing domain"/>
    <property type="match status" value="1"/>
</dbReference>
<dbReference type="GO" id="GO:0035861">
    <property type="term" value="C:site of double-strand break"/>
    <property type="evidence" value="ECO:0007669"/>
    <property type="project" value="TreeGrafter"/>
</dbReference>
<protein>
    <submittedName>
        <fullName evidence="3">Uncharacterized protein</fullName>
    </submittedName>
</protein>
<feature type="region of interest" description="Disordered" evidence="2">
    <location>
        <begin position="1"/>
        <end position="80"/>
    </location>
</feature>
<dbReference type="GO" id="GO:2000781">
    <property type="term" value="P:positive regulation of double-strand break repair"/>
    <property type="evidence" value="ECO:0007669"/>
    <property type="project" value="InterPro"/>
</dbReference>
<dbReference type="GO" id="GO:1990166">
    <property type="term" value="P:protein localization to site of double-strand break"/>
    <property type="evidence" value="ECO:0007669"/>
    <property type="project" value="TreeGrafter"/>
</dbReference>
<feature type="compositionally biased region" description="Low complexity" evidence="2">
    <location>
        <begin position="1122"/>
        <end position="1136"/>
    </location>
</feature>
<dbReference type="SUPFAM" id="SSF48403">
    <property type="entry name" value="Ankyrin repeat"/>
    <property type="match status" value="1"/>
</dbReference>
<name>A0AAV2HEG8_LYMST</name>
<feature type="compositionally biased region" description="Basic and acidic residues" evidence="2">
    <location>
        <begin position="217"/>
        <end position="235"/>
    </location>
</feature>
<dbReference type="PROSITE" id="PS50088">
    <property type="entry name" value="ANK_REPEAT"/>
    <property type="match status" value="3"/>
</dbReference>
<feature type="region of interest" description="Disordered" evidence="2">
    <location>
        <begin position="703"/>
        <end position="731"/>
    </location>
</feature>
<feature type="region of interest" description="Disordered" evidence="2">
    <location>
        <begin position="105"/>
        <end position="176"/>
    </location>
</feature>
<comment type="caution">
    <text evidence="3">The sequence shown here is derived from an EMBL/GenBank/DDBJ whole genome shotgun (WGS) entry which is preliminary data.</text>
</comment>